<evidence type="ECO:0000256" key="4">
    <source>
        <dbReference type="ARBA" id="ARBA00022519"/>
    </source>
</evidence>
<dbReference type="GO" id="GO:0005886">
    <property type="term" value="C:plasma membrane"/>
    <property type="evidence" value="ECO:0007669"/>
    <property type="project" value="UniProtKB-SubCell"/>
</dbReference>
<geneLocation type="plasmid" evidence="11 13">
    <name>pAA02</name>
</geneLocation>
<sequence length="164" mass="17764">MASVAKTYDEVSDACCVGLAGSALVFTCASVLYDVGSRAVGLQPPIWTSAATEYAMLLLTMAIAPYLVRYHGHVRIELFSRALPVGGQLLLHRVVSLVGFGVCIVVVVISVRMGIDVHARGELDIRSIEIPRWVLFAATGRRLRPLCDRVSASRPVAIEECRNP</sequence>
<evidence type="ECO:0000256" key="7">
    <source>
        <dbReference type="ARBA" id="ARBA00023136"/>
    </source>
</evidence>
<comment type="function">
    <text evidence="9">Part of the tripartite ATP-independent periplasmic (TRAP) transport system.</text>
</comment>
<comment type="subcellular location">
    <subcellularLocation>
        <location evidence="1 9">Cell inner membrane</location>
        <topology evidence="1 9">Multi-pass membrane protein</topology>
    </subcellularLocation>
</comment>
<dbReference type="AlphaFoldDB" id="A0AAC8YV16"/>
<comment type="similarity">
    <text evidence="8 9">Belongs to the TRAP transporter small permease family.</text>
</comment>
<keyword evidence="4 9" id="KW-0997">Cell inner membrane</keyword>
<keyword evidence="11" id="KW-0614">Plasmid</keyword>
<evidence type="ECO:0000256" key="9">
    <source>
        <dbReference type="RuleBase" id="RU369079"/>
    </source>
</evidence>
<dbReference type="RefSeq" id="WP_169808405.1">
    <property type="nucleotide sequence ID" value="NZ_CP015007.1"/>
</dbReference>
<reference evidence="11 13" key="1">
    <citation type="submission" date="2016-03" db="EMBL/GenBank/DDBJ databases">
        <title>Complete genome of Aminobacter aminovorans KCTC 2477.</title>
        <authorList>
            <person name="Kim K.M."/>
        </authorList>
    </citation>
    <scope>NUCLEOTIDE SEQUENCE [LARGE SCALE GENOMIC DNA]</scope>
    <source>
        <strain evidence="11 13">KCTC 2477</strain>
        <plasmid evidence="11 13">pAA02</plasmid>
    </source>
</reference>
<comment type="caution">
    <text evidence="9">Lacks conserved residue(s) required for the propagation of feature annotation.</text>
</comment>
<keyword evidence="5 9" id="KW-0812">Transmembrane</keyword>
<dbReference type="PANTHER" id="PTHR35011">
    <property type="entry name" value="2,3-DIKETO-L-GULONATE TRAP TRANSPORTER SMALL PERMEASE PROTEIN YIAM"/>
    <property type="match status" value="1"/>
</dbReference>
<organism evidence="11 13">
    <name type="scientific">Aminobacter aminovorans</name>
    <name type="common">Chelatobacter heintzii</name>
    <dbReference type="NCBI Taxonomy" id="83263"/>
    <lineage>
        <taxon>Bacteria</taxon>
        <taxon>Pseudomonadati</taxon>
        <taxon>Pseudomonadota</taxon>
        <taxon>Alphaproteobacteria</taxon>
        <taxon>Hyphomicrobiales</taxon>
        <taxon>Phyllobacteriaceae</taxon>
        <taxon>Aminobacter</taxon>
    </lineage>
</organism>
<name>A0AAC8YV16_AMIAI</name>
<feature type="transmembrane region" description="Helical" evidence="9">
    <location>
        <begin position="12"/>
        <end position="33"/>
    </location>
</feature>
<keyword evidence="2 9" id="KW-0813">Transport</keyword>
<evidence type="ECO:0000256" key="8">
    <source>
        <dbReference type="ARBA" id="ARBA00038436"/>
    </source>
</evidence>
<feature type="domain" description="Tripartite ATP-independent periplasmic transporters DctQ component" evidence="10">
    <location>
        <begin position="28"/>
        <end position="138"/>
    </location>
</feature>
<reference evidence="12 14" key="2">
    <citation type="submission" date="2020-08" db="EMBL/GenBank/DDBJ databases">
        <title>Genomic Encyclopedia of Type Strains, Phase IV (KMG-IV): sequencing the most valuable type-strain genomes for metagenomic binning, comparative biology and taxonomic classification.</title>
        <authorList>
            <person name="Goeker M."/>
        </authorList>
    </citation>
    <scope>NUCLEOTIDE SEQUENCE [LARGE SCALE GENOMIC DNA]</scope>
    <source>
        <strain evidence="12 14">DSM 10368</strain>
    </source>
</reference>
<dbReference type="EMBL" id="JACICB010000042">
    <property type="protein sequence ID" value="MBB3710086.1"/>
    <property type="molecule type" value="Genomic_DNA"/>
</dbReference>
<dbReference type="GO" id="GO:0022857">
    <property type="term" value="F:transmembrane transporter activity"/>
    <property type="evidence" value="ECO:0007669"/>
    <property type="project" value="UniProtKB-UniRule"/>
</dbReference>
<dbReference type="EMBL" id="CP015007">
    <property type="protein sequence ID" value="AMS45003.1"/>
    <property type="molecule type" value="Genomic_DNA"/>
</dbReference>
<evidence type="ECO:0000256" key="5">
    <source>
        <dbReference type="ARBA" id="ARBA00022692"/>
    </source>
</evidence>
<evidence type="ECO:0000313" key="14">
    <source>
        <dbReference type="Proteomes" id="UP000577697"/>
    </source>
</evidence>
<feature type="transmembrane region" description="Helical" evidence="9">
    <location>
        <begin position="89"/>
        <end position="111"/>
    </location>
</feature>
<dbReference type="Proteomes" id="UP000577697">
    <property type="component" value="Unassembled WGS sequence"/>
</dbReference>
<proteinExistence type="inferred from homology"/>
<evidence type="ECO:0000313" key="11">
    <source>
        <dbReference type="EMBL" id="AMS45003.1"/>
    </source>
</evidence>
<gene>
    <name evidence="11" type="ORF">AA2016_6100</name>
    <name evidence="12" type="ORF">FHS67_006446</name>
</gene>
<dbReference type="GO" id="GO:0015740">
    <property type="term" value="P:C4-dicarboxylate transport"/>
    <property type="evidence" value="ECO:0007669"/>
    <property type="project" value="TreeGrafter"/>
</dbReference>
<keyword evidence="14" id="KW-1185">Reference proteome</keyword>
<evidence type="ECO:0000256" key="2">
    <source>
        <dbReference type="ARBA" id="ARBA00022448"/>
    </source>
</evidence>
<keyword evidence="7 9" id="KW-0472">Membrane</keyword>
<keyword evidence="3" id="KW-1003">Cell membrane</keyword>
<dbReference type="KEGG" id="aak:AA2016_6100"/>
<feature type="transmembrane region" description="Helical" evidence="9">
    <location>
        <begin position="45"/>
        <end position="68"/>
    </location>
</feature>
<protein>
    <recommendedName>
        <fullName evidence="9">TRAP transporter small permease protein</fullName>
    </recommendedName>
</protein>
<evidence type="ECO:0000313" key="12">
    <source>
        <dbReference type="EMBL" id="MBB3710086.1"/>
    </source>
</evidence>
<evidence type="ECO:0000259" key="10">
    <source>
        <dbReference type="Pfam" id="PF04290"/>
    </source>
</evidence>
<evidence type="ECO:0000256" key="1">
    <source>
        <dbReference type="ARBA" id="ARBA00004429"/>
    </source>
</evidence>
<comment type="subunit">
    <text evidence="9">The complex comprises the extracytoplasmic solute receptor protein and the two transmembrane proteins.</text>
</comment>
<evidence type="ECO:0000313" key="13">
    <source>
        <dbReference type="Proteomes" id="UP000075755"/>
    </source>
</evidence>
<dbReference type="PANTHER" id="PTHR35011:SF10">
    <property type="entry name" value="TRAP TRANSPORTER SMALL PERMEASE PROTEIN"/>
    <property type="match status" value="1"/>
</dbReference>
<keyword evidence="6 9" id="KW-1133">Transmembrane helix</keyword>
<evidence type="ECO:0000256" key="3">
    <source>
        <dbReference type="ARBA" id="ARBA00022475"/>
    </source>
</evidence>
<dbReference type="Pfam" id="PF04290">
    <property type="entry name" value="DctQ"/>
    <property type="match status" value="1"/>
</dbReference>
<dbReference type="InterPro" id="IPR007387">
    <property type="entry name" value="TRAP_DctQ"/>
</dbReference>
<dbReference type="InterPro" id="IPR055348">
    <property type="entry name" value="DctQ"/>
</dbReference>
<dbReference type="Proteomes" id="UP000075755">
    <property type="component" value="Plasmid pAA02"/>
</dbReference>
<accession>A0AAC8YV16</accession>
<evidence type="ECO:0000256" key="6">
    <source>
        <dbReference type="ARBA" id="ARBA00022989"/>
    </source>
</evidence>